<accession>A0ABD3ICS1</accession>
<protein>
    <recommendedName>
        <fullName evidence="1">Reverse transcriptase domain-containing protein</fullName>
    </recommendedName>
</protein>
<dbReference type="InterPro" id="IPR043502">
    <property type="entry name" value="DNA/RNA_pol_sf"/>
</dbReference>
<dbReference type="InterPro" id="IPR000477">
    <property type="entry name" value="RT_dom"/>
</dbReference>
<evidence type="ECO:0000313" key="3">
    <source>
        <dbReference type="Proteomes" id="UP001633002"/>
    </source>
</evidence>
<dbReference type="EMBL" id="JBJQOH010000001">
    <property type="protein sequence ID" value="KAL3701463.1"/>
    <property type="molecule type" value="Genomic_DNA"/>
</dbReference>
<gene>
    <name evidence="2" type="ORF">R1sor_019485</name>
</gene>
<evidence type="ECO:0000313" key="2">
    <source>
        <dbReference type="EMBL" id="KAL3701463.1"/>
    </source>
</evidence>
<feature type="domain" description="Reverse transcriptase" evidence="1">
    <location>
        <begin position="1"/>
        <end position="223"/>
    </location>
</feature>
<dbReference type="SUPFAM" id="SSF56672">
    <property type="entry name" value="DNA/RNA polymerases"/>
    <property type="match status" value="1"/>
</dbReference>
<comment type="caution">
    <text evidence="2">The sequence shown here is derived from an EMBL/GenBank/DDBJ whole genome shotgun (WGS) entry which is preliminary data.</text>
</comment>
<sequence length="344" mass="38985">MLVDIIDQQQSGFIAGRSIVDNILSLRLAQDWVWASEQEAMFVKLDFQKAYDRVSHTYLWDILKALGMTEANIVRIKGLVTGGSAQIHVNGGFTRRFEMLRGVRQGCPLAPLLFTMTTQPLMRMLRNEEKEGRILGVCYGGENSLLHQIYADDIGINLTLCEEQFSRLKQVIQDFEELSGAKLNLGKSMIMPIRPARPPAWIHETGCEVADEGKSFKYLGISTSNPARTLLLRHVLSATPLYQLMSVGLHSKGLEDLEKLCRCFQWGWSEAGSPKASLIAWERLAGVKELGGLGWSQFKHKAQAMYIRNVLKVIQDSKAEWINLAHNLILRTLRKGKYQRERRQ</sequence>
<dbReference type="CDD" id="cd01650">
    <property type="entry name" value="RT_nLTR_like"/>
    <property type="match status" value="1"/>
</dbReference>
<organism evidence="2 3">
    <name type="scientific">Riccia sorocarpa</name>
    <dbReference type="NCBI Taxonomy" id="122646"/>
    <lineage>
        <taxon>Eukaryota</taxon>
        <taxon>Viridiplantae</taxon>
        <taxon>Streptophyta</taxon>
        <taxon>Embryophyta</taxon>
        <taxon>Marchantiophyta</taxon>
        <taxon>Marchantiopsida</taxon>
        <taxon>Marchantiidae</taxon>
        <taxon>Marchantiales</taxon>
        <taxon>Ricciaceae</taxon>
        <taxon>Riccia</taxon>
    </lineage>
</organism>
<reference evidence="2 3" key="1">
    <citation type="submission" date="2024-09" db="EMBL/GenBank/DDBJ databases">
        <title>Chromosome-scale assembly of Riccia sorocarpa.</title>
        <authorList>
            <person name="Paukszto L."/>
        </authorList>
    </citation>
    <scope>NUCLEOTIDE SEQUENCE [LARGE SCALE GENOMIC DNA]</scope>
    <source>
        <strain evidence="2">LP-2024</strain>
        <tissue evidence="2">Aerial parts of the thallus</tissue>
    </source>
</reference>
<name>A0ABD3ICS1_9MARC</name>
<dbReference type="PANTHER" id="PTHR31635">
    <property type="entry name" value="REVERSE TRANSCRIPTASE DOMAIN-CONTAINING PROTEIN-RELATED"/>
    <property type="match status" value="1"/>
</dbReference>
<dbReference type="Proteomes" id="UP001633002">
    <property type="component" value="Unassembled WGS sequence"/>
</dbReference>
<dbReference type="Pfam" id="PF00078">
    <property type="entry name" value="RVT_1"/>
    <property type="match status" value="1"/>
</dbReference>
<evidence type="ECO:0000259" key="1">
    <source>
        <dbReference type="PROSITE" id="PS50878"/>
    </source>
</evidence>
<dbReference type="PANTHER" id="PTHR31635:SF196">
    <property type="entry name" value="REVERSE TRANSCRIPTASE DOMAIN-CONTAINING PROTEIN-RELATED"/>
    <property type="match status" value="1"/>
</dbReference>
<proteinExistence type="predicted"/>
<dbReference type="PROSITE" id="PS50878">
    <property type="entry name" value="RT_POL"/>
    <property type="match status" value="1"/>
</dbReference>
<dbReference type="AlphaFoldDB" id="A0ABD3ICS1"/>
<keyword evidence="3" id="KW-1185">Reference proteome</keyword>